<dbReference type="GO" id="GO:0006302">
    <property type="term" value="P:double-strand break repair"/>
    <property type="evidence" value="ECO:0007669"/>
    <property type="project" value="TreeGrafter"/>
</dbReference>
<dbReference type="Pfam" id="PF00476">
    <property type="entry name" value="DNA_pol_A"/>
    <property type="match status" value="1"/>
</dbReference>
<dbReference type="InterPro" id="IPR043502">
    <property type="entry name" value="DNA/RNA_pol_sf"/>
</dbReference>
<dbReference type="InterPro" id="IPR002298">
    <property type="entry name" value="DNA_polymerase_A"/>
</dbReference>
<dbReference type="PANTHER" id="PTHR10133:SF62">
    <property type="entry name" value="DNA POLYMERASE THETA"/>
    <property type="match status" value="1"/>
</dbReference>
<protein>
    <recommendedName>
        <fullName evidence="1">DNA-directed DNA polymerase family A palm domain-containing protein</fullName>
    </recommendedName>
</protein>
<dbReference type="InterPro" id="IPR001098">
    <property type="entry name" value="DNA-dir_DNA_pol_A_palm_dom"/>
</dbReference>
<reference evidence="2 3" key="1">
    <citation type="journal article" date="2017" name="Genome Announc.">
        <title>Complete Genome Sequences of Two Acetylene-Fermenting Pelobacter acetylenicus Strains.</title>
        <authorList>
            <person name="Sutton J.M."/>
            <person name="Baesman S.M."/>
            <person name="Fierst J.L."/>
            <person name="Poret-Peterson A.T."/>
            <person name="Oremland R.S."/>
            <person name="Dunlap D.S."/>
            <person name="Akob D.M."/>
        </authorList>
    </citation>
    <scope>NUCLEOTIDE SEQUENCE [LARGE SCALE GENOMIC DNA]</scope>
    <source>
        <strain evidence="2 3">DSM 3247</strain>
    </source>
</reference>
<dbReference type="PANTHER" id="PTHR10133">
    <property type="entry name" value="DNA POLYMERASE I"/>
    <property type="match status" value="1"/>
</dbReference>
<dbReference type="GO" id="GO:0003887">
    <property type="term" value="F:DNA-directed DNA polymerase activity"/>
    <property type="evidence" value="ECO:0007669"/>
    <property type="project" value="InterPro"/>
</dbReference>
<dbReference type="STRING" id="29542.A6070_12440"/>
<dbReference type="Proteomes" id="UP000182264">
    <property type="component" value="Chromosome"/>
</dbReference>
<accession>A0A1L3GEB7</accession>
<dbReference type="RefSeq" id="WP_072286083.1">
    <property type="nucleotide sequence ID" value="NZ_CP015455.1"/>
</dbReference>
<dbReference type="PRINTS" id="PR00868">
    <property type="entry name" value="DNAPOLI"/>
</dbReference>
<dbReference type="SUPFAM" id="SSF56672">
    <property type="entry name" value="DNA/RNA polymerases"/>
    <property type="match status" value="1"/>
</dbReference>
<evidence type="ECO:0000313" key="3">
    <source>
        <dbReference type="Proteomes" id="UP000182264"/>
    </source>
</evidence>
<sequence>MVDLGRYKVAWVVDAEYRQHGGEQPMPHCIVAKRINSGQVTRIWMEEGQPAPPPFYGPNDLIITYLASAELNCFRALGWAMPTHVLDLFAEFRNHTNGLYVAGGNGLAAALRFFGQDILDVIEKEEMRGLALRGGPYSDEEKAALLDYCGRDVLGLERLFHCLRPGLDIDRALLRGRYMKAVSQIEMTGIPIDTVALNCLRQNWEPLRHYMIDTIGAKYGVYINGSFKHAAFDTWLAAEGIPWPRTRTGKPKTDEDAFKEMAVKYPQLRVLKDLRYLLSKLRIHKLQAGSDNRNRYMTGVFGSKTGRNQPSASNCAFGSASWLRGLIQPGPGFGLGYLDFEQQEFGSAAALSGDRAMMDAYASGDPYLAFAVQAGAAPVTATKESHRQIRDQFKTVALGVQYGMGAKTLALRLNSPVSRAEEMLALHHRTYQGYWAWLDAIEDEAIRDGFIQTVFGWRLRVTRQTKDRTLRNFPMQGNGAEMLRISVILATERGVRVVAMVHDALLIEAPHEELDGAIAVAAEAMTEASSIVLDGFPLRTEVKTVFHPERLLSANGRPMWNRVWQGIKNITGEVPPGVSIEEEK</sequence>
<name>A0A1L3GEB7_SYNAC</name>
<dbReference type="Gene3D" id="1.10.150.20">
    <property type="entry name" value="5' to 3' exonuclease, C-terminal subdomain"/>
    <property type="match status" value="1"/>
</dbReference>
<dbReference type="KEGG" id="pace:A6070_12440"/>
<dbReference type="EMBL" id="CP015518">
    <property type="protein sequence ID" value="APG24257.1"/>
    <property type="molecule type" value="Genomic_DNA"/>
</dbReference>
<dbReference type="AlphaFoldDB" id="A0A1L3GEB7"/>
<dbReference type="SMART" id="SM00482">
    <property type="entry name" value="POLAc"/>
    <property type="match status" value="1"/>
</dbReference>
<dbReference type="GO" id="GO:0003677">
    <property type="term" value="F:DNA binding"/>
    <property type="evidence" value="ECO:0007669"/>
    <property type="project" value="InterPro"/>
</dbReference>
<evidence type="ECO:0000259" key="1">
    <source>
        <dbReference type="SMART" id="SM00482"/>
    </source>
</evidence>
<dbReference type="GO" id="GO:0006261">
    <property type="term" value="P:DNA-templated DNA replication"/>
    <property type="evidence" value="ECO:0007669"/>
    <property type="project" value="InterPro"/>
</dbReference>
<keyword evidence="3" id="KW-1185">Reference proteome</keyword>
<evidence type="ECO:0000313" key="2">
    <source>
        <dbReference type="EMBL" id="APG24257.1"/>
    </source>
</evidence>
<organism evidence="2 3">
    <name type="scientific">Syntrophotalea acetylenica</name>
    <name type="common">Pelobacter acetylenicus</name>
    <dbReference type="NCBI Taxonomy" id="29542"/>
    <lineage>
        <taxon>Bacteria</taxon>
        <taxon>Pseudomonadati</taxon>
        <taxon>Thermodesulfobacteriota</taxon>
        <taxon>Desulfuromonadia</taxon>
        <taxon>Desulfuromonadales</taxon>
        <taxon>Syntrophotaleaceae</taxon>
        <taxon>Syntrophotalea</taxon>
    </lineage>
</organism>
<proteinExistence type="predicted"/>
<dbReference type="Gene3D" id="3.30.70.370">
    <property type="match status" value="1"/>
</dbReference>
<gene>
    <name evidence="2" type="ORF">A7E75_03810</name>
</gene>
<feature type="domain" description="DNA-directed DNA polymerase family A palm" evidence="1">
    <location>
        <begin position="320"/>
        <end position="513"/>
    </location>
</feature>